<dbReference type="SUPFAM" id="SSF53474">
    <property type="entry name" value="alpha/beta-Hydrolases"/>
    <property type="match status" value="1"/>
</dbReference>
<evidence type="ECO:0000256" key="2">
    <source>
        <dbReference type="ARBA" id="ARBA00022525"/>
    </source>
</evidence>
<feature type="chain" id="PRO_5047361045" evidence="8">
    <location>
        <begin position="24"/>
        <end position="334"/>
    </location>
</feature>
<dbReference type="PANTHER" id="PTHR38050">
    <property type="match status" value="1"/>
</dbReference>
<keyword evidence="3" id="KW-0858">Xylan degradation</keyword>
<accession>A0ABQ5T2E3</accession>
<comment type="caution">
    <text evidence="9">The sequence shown here is derived from an EMBL/GenBank/DDBJ whole genome shotgun (WGS) entry which is preliminary data.</text>
</comment>
<dbReference type="Gene3D" id="3.40.50.1820">
    <property type="entry name" value="alpha/beta hydrolase"/>
    <property type="match status" value="1"/>
</dbReference>
<dbReference type="Proteomes" id="UP001142292">
    <property type="component" value="Unassembled WGS sequence"/>
</dbReference>
<evidence type="ECO:0000256" key="6">
    <source>
        <dbReference type="ARBA" id="ARBA00023277"/>
    </source>
</evidence>
<dbReference type="InterPro" id="IPR043595">
    <property type="entry name" value="FaeB/C/D"/>
</dbReference>
<keyword evidence="7" id="KW-0624">Polysaccharide degradation</keyword>
<evidence type="ECO:0000256" key="8">
    <source>
        <dbReference type="SAM" id="SignalP"/>
    </source>
</evidence>
<evidence type="ECO:0000256" key="7">
    <source>
        <dbReference type="ARBA" id="ARBA00023326"/>
    </source>
</evidence>
<keyword evidence="5" id="KW-0378">Hydrolase</keyword>
<dbReference type="EMBL" id="BSEL01000010">
    <property type="protein sequence ID" value="GLJ70296.1"/>
    <property type="molecule type" value="Genomic_DNA"/>
</dbReference>
<keyword evidence="4 8" id="KW-0732">Signal</keyword>
<gene>
    <name evidence="9" type="ORF">GCM10017579_43320</name>
</gene>
<reference evidence="9" key="2">
    <citation type="submission" date="2023-01" db="EMBL/GenBank/DDBJ databases">
        <authorList>
            <person name="Sun Q."/>
            <person name="Evtushenko L."/>
        </authorList>
    </citation>
    <scope>NUCLEOTIDE SEQUENCE</scope>
    <source>
        <strain evidence="9">VKM Ac-1246</strain>
    </source>
</reference>
<organism evidence="9 10">
    <name type="scientific">Nocardioides luteus</name>
    <dbReference type="NCBI Taxonomy" id="1844"/>
    <lineage>
        <taxon>Bacteria</taxon>
        <taxon>Bacillati</taxon>
        <taxon>Actinomycetota</taxon>
        <taxon>Actinomycetes</taxon>
        <taxon>Propionibacteriales</taxon>
        <taxon>Nocardioidaceae</taxon>
        <taxon>Nocardioides</taxon>
    </lineage>
</organism>
<keyword evidence="2" id="KW-0964">Secreted</keyword>
<dbReference type="PANTHER" id="PTHR38050:SF2">
    <property type="entry name" value="FERULOYL ESTERASE C-RELATED"/>
    <property type="match status" value="1"/>
</dbReference>
<keyword evidence="10" id="KW-1185">Reference proteome</keyword>
<reference evidence="9" key="1">
    <citation type="journal article" date="2014" name="Int. J. Syst. Evol. Microbiol.">
        <title>Complete genome of a new Firmicutes species belonging to the dominant human colonic microbiota ('Ruminococcus bicirculans') reveals two chromosomes and a selective capacity to utilize plant glucans.</title>
        <authorList>
            <consortium name="NISC Comparative Sequencing Program"/>
            <person name="Wegmann U."/>
            <person name="Louis P."/>
            <person name="Goesmann A."/>
            <person name="Henrissat B."/>
            <person name="Duncan S.H."/>
            <person name="Flint H.J."/>
        </authorList>
    </citation>
    <scope>NUCLEOTIDE SEQUENCE</scope>
    <source>
        <strain evidence="9">VKM Ac-1246</strain>
    </source>
</reference>
<evidence type="ECO:0000313" key="10">
    <source>
        <dbReference type="Proteomes" id="UP001142292"/>
    </source>
</evidence>
<proteinExistence type="predicted"/>
<evidence type="ECO:0000256" key="4">
    <source>
        <dbReference type="ARBA" id="ARBA00022729"/>
    </source>
</evidence>
<evidence type="ECO:0000256" key="3">
    <source>
        <dbReference type="ARBA" id="ARBA00022651"/>
    </source>
</evidence>
<evidence type="ECO:0000256" key="5">
    <source>
        <dbReference type="ARBA" id="ARBA00022801"/>
    </source>
</evidence>
<evidence type="ECO:0000313" key="9">
    <source>
        <dbReference type="EMBL" id="GLJ70296.1"/>
    </source>
</evidence>
<dbReference type="InterPro" id="IPR029058">
    <property type="entry name" value="AB_hydrolase_fold"/>
</dbReference>
<feature type="signal peptide" evidence="8">
    <location>
        <begin position="1"/>
        <end position="23"/>
    </location>
</feature>
<keyword evidence="6" id="KW-0119">Carbohydrate metabolism</keyword>
<name>A0ABQ5T2E3_9ACTN</name>
<sequence length="334" mass="34882">MQTVLAVATVSALASGWAASAAAVGDTSPATKPKPRAEQCATTVAPGTTWIDIDFEGQAYPVRVHRPDGVAQDDPAPLVLNLHPSGGNADTIAAYNEFDATADANGFLTVAPNAVIPAAGPNPDQVWLWNVPGVPTTAGSYPPPDSRDDVAFLTRVIDTFIERGCADSDRVYLTGHSGGARMSSAYACAHPEKVAAIAPVAGLRAGRPSPDAPHAIELQSCAPGEPVPVITFHGDADTVNPYAGNGDKRWGYTTELAVQTWARFDGCTTGPEVAQVTEHVSTETYSGCADGSEVQFYKVAGGTHSWPGSPVDGTATQEVEATELIWDFFARHGR</sequence>
<evidence type="ECO:0000256" key="1">
    <source>
        <dbReference type="ARBA" id="ARBA00004613"/>
    </source>
</evidence>
<comment type="subcellular location">
    <subcellularLocation>
        <location evidence="1">Secreted</location>
    </subcellularLocation>
</comment>
<protein>
    <submittedName>
        <fullName evidence="9">Polyhydroxybutyrate depolymerase</fullName>
    </submittedName>
</protein>